<dbReference type="InterPro" id="IPR058248">
    <property type="entry name" value="Lxx211020-like"/>
</dbReference>
<dbReference type="SUPFAM" id="SSF110087">
    <property type="entry name" value="DR1885-like metal-binding protein"/>
    <property type="match status" value="1"/>
</dbReference>
<comment type="caution">
    <text evidence="1">The sequence shown here is derived from an EMBL/GenBank/DDBJ whole genome shotgun (WGS) entry which is preliminary data.</text>
</comment>
<dbReference type="Pfam" id="PF04314">
    <property type="entry name" value="PCuAC"/>
    <property type="match status" value="1"/>
</dbReference>
<dbReference type="AlphaFoldDB" id="A0A850H841"/>
<proteinExistence type="predicted"/>
<keyword evidence="2" id="KW-1185">Reference proteome</keyword>
<dbReference type="PANTHER" id="PTHR36302:SF1">
    <property type="entry name" value="COPPER CHAPERONE PCU(A)C"/>
    <property type="match status" value="1"/>
</dbReference>
<evidence type="ECO:0000313" key="1">
    <source>
        <dbReference type="EMBL" id="NVE94043.1"/>
    </source>
</evidence>
<sequence length="122" mass="12888">MTIENARLVLPPVAGNPAAVYFDLSYEGDRALTIRKAEVAGAESAMLHEYAEFEGKMQMMEALPIGITKGDKLEFKPGEKHVMAFGLAEGIEAGGSVDVTLTVAGGATQTFAAEVRAAGEER</sequence>
<accession>A0A850H841</accession>
<dbReference type="EMBL" id="JABWTA010000001">
    <property type="protein sequence ID" value="NVE94043.1"/>
    <property type="molecule type" value="Genomic_DNA"/>
</dbReference>
<name>A0A850H841_9SPHN</name>
<gene>
    <name evidence="1" type="ORF">HUO12_03935</name>
</gene>
<organism evidence="1 2">
    <name type="scientific">Altererythrobacter lutimaris</name>
    <dbReference type="NCBI Taxonomy" id="2743979"/>
    <lineage>
        <taxon>Bacteria</taxon>
        <taxon>Pseudomonadati</taxon>
        <taxon>Pseudomonadota</taxon>
        <taxon>Alphaproteobacteria</taxon>
        <taxon>Sphingomonadales</taxon>
        <taxon>Erythrobacteraceae</taxon>
        <taxon>Altererythrobacter</taxon>
    </lineage>
</organism>
<dbReference type="Gene3D" id="2.60.40.1890">
    <property type="entry name" value="PCu(A)C copper chaperone"/>
    <property type="match status" value="1"/>
</dbReference>
<dbReference type="InterPro" id="IPR007410">
    <property type="entry name" value="LpqE-like"/>
</dbReference>
<dbReference type="PANTHER" id="PTHR36302">
    <property type="entry name" value="BLR7088 PROTEIN"/>
    <property type="match status" value="1"/>
</dbReference>
<dbReference type="Proteomes" id="UP000546031">
    <property type="component" value="Unassembled WGS sequence"/>
</dbReference>
<protein>
    <submittedName>
        <fullName evidence="1">Copper chaperone PCu(A)C</fullName>
    </submittedName>
</protein>
<reference evidence="1 2" key="1">
    <citation type="submission" date="2020-06" db="EMBL/GenBank/DDBJ databases">
        <title>Altererythrobacter lutimaris sp. nov., a marine bacterium isolated from a tidal flat.</title>
        <authorList>
            <person name="Kim D."/>
            <person name="Yoo Y."/>
            <person name="Kim J.-J."/>
        </authorList>
    </citation>
    <scope>NUCLEOTIDE SEQUENCE [LARGE SCALE GENOMIC DNA]</scope>
    <source>
        <strain evidence="1 2">JGD-16</strain>
    </source>
</reference>
<dbReference type="InterPro" id="IPR036182">
    <property type="entry name" value="PCuAC_sf"/>
</dbReference>
<evidence type="ECO:0000313" key="2">
    <source>
        <dbReference type="Proteomes" id="UP000546031"/>
    </source>
</evidence>